<name>A0ABR4NGF4_9FUNG</name>
<feature type="chain" id="PRO_5046382297" description="Long chronological lifespan protein 2" evidence="4">
    <location>
        <begin position="21"/>
        <end position="104"/>
    </location>
</feature>
<dbReference type="Proteomes" id="UP001527925">
    <property type="component" value="Unassembled WGS sequence"/>
</dbReference>
<dbReference type="PANTHER" id="PTHR38425">
    <property type="entry name" value="LONG CHRONOLOGICAL LIFESPAN PROTEIN 2"/>
    <property type="match status" value="1"/>
</dbReference>
<comment type="similarity">
    <text evidence="1">Belongs to the LCL2 family.</text>
</comment>
<evidence type="ECO:0000256" key="1">
    <source>
        <dbReference type="ARBA" id="ARBA00010545"/>
    </source>
</evidence>
<comment type="caution">
    <text evidence="5">The sequence shown here is derived from an EMBL/GenBank/DDBJ whole genome shotgun (WGS) entry which is preliminary data.</text>
</comment>
<evidence type="ECO:0000313" key="5">
    <source>
        <dbReference type="EMBL" id="KAL2918613.1"/>
    </source>
</evidence>
<organism evidence="5 6">
    <name type="scientific">Polyrhizophydium stewartii</name>
    <dbReference type="NCBI Taxonomy" id="2732419"/>
    <lineage>
        <taxon>Eukaryota</taxon>
        <taxon>Fungi</taxon>
        <taxon>Fungi incertae sedis</taxon>
        <taxon>Chytridiomycota</taxon>
        <taxon>Chytridiomycota incertae sedis</taxon>
        <taxon>Chytridiomycetes</taxon>
        <taxon>Rhizophydiales</taxon>
        <taxon>Rhizophydiales incertae sedis</taxon>
        <taxon>Polyrhizophydium</taxon>
    </lineage>
</organism>
<evidence type="ECO:0000256" key="4">
    <source>
        <dbReference type="SAM" id="SignalP"/>
    </source>
</evidence>
<evidence type="ECO:0000256" key="2">
    <source>
        <dbReference type="ARBA" id="ARBA00018534"/>
    </source>
</evidence>
<evidence type="ECO:0000256" key="3">
    <source>
        <dbReference type="ARBA" id="ARBA00022729"/>
    </source>
</evidence>
<evidence type="ECO:0000313" key="6">
    <source>
        <dbReference type="Proteomes" id="UP001527925"/>
    </source>
</evidence>
<accession>A0ABR4NGF4</accession>
<protein>
    <recommendedName>
        <fullName evidence="2">Long chronological lifespan protein 2</fullName>
    </recommendedName>
</protein>
<feature type="signal peptide" evidence="4">
    <location>
        <begin position="1"/>
        <end position="20"/>
    </location>
</feature>
<dbReference type="InterPro" id="IPR034543">
    <property type="entry name" value="LCL2"/>
</dbReference>
<keyword evidence="6" id="KW-1185">Reference proteome</keyword>
<gene>
    <name evidence="5" type="ORF">HK105_202014</name>
</gene>
<dbReference type="EMBL" id="JADGIZ020000006">
    <property type="protein sequence ID" value="KAL2918613.1"/>
    <property type="molecule type" value="Genomic_DNA"/>
</dbReference>
<dbReference type="PANTHER" id="PTHR38425:SF1">
    <property type="entry name" value="LONG CHRONOLOGICAL LIFESPAN PROTEIN 2"/>
    <property type="match status" value="1"/>
</dbReference>
<proteinExistence type="inferred from homology"/>
<sequence length="104" mass="11022">MRPLGLTVLVAVLAATPALAFFEFFTQGDDGGQQEQRQQRQQQQQQQQQSGYICPSVPVCVASPAECPCASSTDLKCMVGDWYVCLSPGVPPTCESLGGVAAKA</sequence>
<keyword evidence="3 4" id="KW-0732">Signal</keyword>
<reference evidence="5 6" key="1">
    <citation type="submission" date="2023-09" db="EMBL/GenBank/DDBJ databases">
        <title>Pangenome analysis of Batrachochytrium dendrobatidis and related Chytrids.</title>
        <authorList>
            <person name="Yacoub M.N."/>
            <person name="Stajich J.E."/>
            <person name="James T.Y."/>
        </authorList>
    </citation>
    <scope>NUCLEOTIDE SEQUENCE [LARGE SCALE GENOMIC DNA]</scope>
    <source>
        <strain evidence="5 6">JEL0888</strain>
    </source>
</reference>